<organism evidence="2 3">
    <name type="scientific">Gracilibacillus thailandensis</name>
    <dbReference type="NCBI Taxonomy" id="563735"/>
    <lineage>
        <taxon>Bacteria</taxon>
        <taxon>Bacillati</taxon>
        <taxon>Bacillota</taxon>
        <taxon>Bacilli</taxon>
        <taxon>Bacillales</taxon>
        <taxon>Bacillaceae</taxon>
        <taxon>Gracilibacillus</taxon>
    </lineage>
</organism>
<evidence type="ECO:0000313" key="2">
    <source>
        <dbReference type="EMBL" id="MRI68590.1"/>
    </source>
</evidence>
<proteinExistence type="predicted"/>
<evidence type="ECO:0000256" key="1">
    <source>
        <dbReference type="SAM" id="Phobius"/>
    </source>
</evidence>
<keyword evidence="3" id="KW-1185">Reference proteome</keyword>
<dbReference type="AlphaFoldDB" id="A0A6N7R652"/>
<dbReference type="Proteomes" id="UP000435187">
    <property type="component" value="Unassembled WGS sequence"/>
</dbReference>
<dbReference type="RefSeq" id="WP_153837051.1">
    <property type="nucleotide sequence ID" value="NZ_JBHUMW010000067.1"/>
</dbReference>
<protein>
    <submittedName>
        <fullName evidence="2">Uncharacterized protein</fullName>
    </submittedName>
</protein>
<comment type="caution">
    <text evidence="2">The sequence shown here is derived from an EMBL/GenBank/DDBJ whole genome shotgun (WGS) entry which is preliminary data.</text>
</comment>
<gene>
    <name evidence="2" type="ORF">GH885_19985</name>
</gene>
<feature type="transmembrane region" description="Helical" evidence="1">
    <location>
        <begin position="16"/>
        <end position="35"/>
    </location>
</feature>
<evidence type="ECO:0000313" key="3">
    <source>
        <dbReference type="Proteomes" id="UP000435187"/>
    </source>
</evidence>
<dbReference type="EMBL" id="WJEE01000079">
    <property type="protein sequence ID" value="MRI68590.1"/>
    <property type="molecule type" value="Genomic_DNA"/>
</dbReference>
<keyword evidence="1" id="KW-0812">Transmembrane</keyword>
<keyword evidence="1" id="KW-0472">Membrane</keyword>
<sequence>MVLEMLGELNNDLHPMYIYLTFYIALICSYGLIHIPHYQLTRYEKIINNNNYYSIQLQLQQKALIIGQWLDIQSWLTNKMKRKESPDDDEDNHSFSCVQAISLKRGGQTCNLYSLSLKNIVLLDWLY</sequence>
<keyword evidence="1" id="KW-1133">Transmembrane helix</keyword>
<reference evidence="2 3" key="1">
    <citation type="submission" date="2019-10" db="EMBL/GenBank/DDBJ databases">
        <title>Gracilibacillus salitolerans sp. nov., a moderate halophile isolated from a saline soil in northwest China.</title>
        <authorList>
            <person name="Gan L."/>
        </authorList>
    </citation>
    <scope>NUCLEOTIDE SEQUENCE [LARGE SCALE GENOMIC DNA]</scope>
    <source>
        <strain evidence="2 3">TP2-8</strain>
    </source>
</reference>
<name>A0A6N7R652_9BACI</name>
<accession>A0A6N7R652</accession>